<name>A0A914C3E6_9BILA</name>
<feature type="coiled-coil region" evidence="1">
    <location>
        <begin position="151"/>
        <end position="223"/>
    </location>
</feature>
<organism evidence="3 4">
    <name type="scientific">Acrobeloides nanus</name>
    <dbReference type="NCBI Taxonomy" id="290746"/>
    <lineage>
        <taxon>Eukaryota</taxon>
        <taxon>Metazoa</taxon>
        <taxon>Ecdysozoa</taxon>
        <taxon>Nematoda</taxon>
        <taxon>Chromadorea</taxon>
        <taxon>Rhabditida</taxon>
        <taxon>Tylenchina</taxon>
        <taxon>Cephalobomorpha</taxon>
        <taxon>Cephaloboidea</taxon>
        <taxon>Cephalobidae</taxon>
        <taxon>Acrobeloides</taxon>
    </lineage>
</organism>
<feature type="region of interest" description="Disordered" evidence="2">
    <location>
        <begin position="1"/>
        <end position="21"/>
    </location>
</feature>
<dbReference type="WBParaSite" id="ACRNAN_Path_187.g663.t1">
    <property type="protein sequence ID" value="ACRNAN_Path_187.g663.t1"/>
    <property type="gene ID" value="ACRNAN_Path_187.g663"/>
</dbReference>
<feature type="coiled-coil region" evidence="1">
    <location>
        <begin position="24"/>
        <end position="104"/>
    </location>
</feature>
<accession>A0A914C3E6</accession>
<keyword evidence="1" id="KW-0175">Coiled coil</keyword>
<dbReference type="AlphaFoldDB" id="A0A914C3E6"/>
<evidence type="ECO:0000256" key="2">
    <source>
        <dbReference type="SAM" id="MobiDB-lite"/>
    </source>
</evidence>
<dbReference type="Proteomes" id="UP000887540">
    <property type="component" value="Unplaced"/>
</dbReference>
<feature type="compositionally biased region" description="Polar residues" evidence="2">
    <location>
        <begin position="1"/>
        <end position="10"/>
    </location>
</feature>
<keyword evidence="3" id="KW-1185">Reference proteome</keyword>
<evidence type="ECO:0000313" key="3">
    <source>
        <dbReference type="Proteomes" id="UP000887540"/>
    </source>
</evidence>
<feature type="compositionally biased region" description="Basic and acidic residues" evidence="2">
    <location>
        <begin position="11"/>
        <end position="21"/>
    </location>
</feature>
<reference evidence="4" key="1">
    <citation type="submission" date="2022-11" db="UniProtKB">
        <authorList>
            <consortium name="WormBaseParasite"/>
        </authorList>
    </citation>
    <scope>IDENTIFICATION</scope>
</reference>
<proteinExistence type="predicted"/>
<sequence>MAENTENSSQTEKHQVEGFVDEIKTELESQLDKEITELEKKVESAEALKKEREEEFKEAQKELVFMKNENTWEEEQCQFLKQANNELEDRAKSLEEELNQVNEDTEKMINFLSEIRKLHRHQEDLINQVYLQDEVWKTIEEMRFGDGASMAVELQNEADKLVTEVAKKQEELDKSRVEIKRIEAKVRSLIVYDMPTETKKVVIASMNEKLRNVQKLIVKYTMENRKIDMK</sequence>
<evidence type="ECO:0000256" key="1">
    <source>
        <dbReference type="SAM" id="Coils"/>
    </source>
</evidence>
<evidence type="ECO:0000313" key="4">
    <source>
        <dbReference type="WBParaSite" id="ACRNAN_Path_187.g663.t1"/>
    </source>
</evidence>
<protein>
    <submittedName>
        <fullName evidence="4">Uncharacterized protein</fullName>
    </submittedName>
</protein>